<proteinExistence type="inferred from homology"/>
<evidence type="ECO:0000313" key="11">
    <source>
        <dbReference type="Proteomes" id="UP000007110"/>
    </source>
</evidence>
<dbReference type="UniPathway" id="UPA00868">
    <property type="reaction ID" value="UER00835"/>
</dbReference>
<dbReference type="Pfam" id="PF05222">
    <property type="entry name" value="AlaDh_PNT_N"/>
    <property type="match status" value="1"/>
</dbReference>
<dbReference type="FunCoup" id="A0A7M7PSR3">
    <property type="interactions" value="375"/>
</dbReference>
<evidence type="ECO:0000313" key="10">
    <source>
        <dbReference type="EnsemblMetazoa" id="XP_030856176"/>
    </source>
</evidence>
<dbReference type="GeneID" id="592682"/>
<dbReference type="SMART" id="SM01002">
    <property type="entry name" value="AlaDh_PNT_C"/>
    <property type="match status" value="1"/>
</dbReference>
<dbReference type="Proteomes" id="UP000007110">
    <property type="component" value="Unassembled WGS sequence"/>
</dbReference>
<dbReference type="SUPFAM" id="SSF51735">
    <property type="entry name" value="NAD(P)-binding Rossmann-fold domains"/>
    <property type="match status" value="1"/>
</dbReference>
<dbReference type="GO" id="GO:0033512">
    <property type="term" value="P:L-lysine catabolic process to acetyl-CoA via saccharopine"/>
    <property type="evidence" value="ECO:0007669"/>
    <property type="project" value="UniProtKB-UniPathway"/>
</dbReference>
<comment type="similarity">
    <text evidence="7">In the C-terminal section; belongs to the saccharopine dehydrogenase family.</text>
</comment>
<dbReference type="EnsemblMetazoa" id="XM_031000316">
    <property type="protein sequence ID" value="XP_030856176"/>
    <property type="gene ID" value="LOC592682"/>
</dbReference>
<dbReference type="SMART" id="SM01003">
    <property type="entry name" value="AlaDh_PNT_N"/>
    <property type="match status" value="1"/>
</dbReference>
<dbReference type="InterPro" id="IPR036291">
    <property type="entry name" value="NAD(P)-bd_dom_sf"/>
</dbReference>
<dbReference type="RefSeq" id="XP_030856177.1">
    <property type="nucleotide sequence ID" value="XM_031000317.1"/>
</dbReference>
<evidence type="ECO:0000259" key="8">
    <source>
        <dbReference type="SMART" id="SM01002"/>
    </source>
</evidence>
<dbReference type="InterPro" id="IPR005097">
    <property type="entry name" value="Sacchrp_dh_NADP-bd"/>
</dbReference>
<dbReference type="Gene3D" id="3.30.360.10">
    <property type="entry name" value="Dihydrodipicolinate Reductase, domain 2"/>
    <property type="match status" value="1"/>
</dbReference>
<evidence type="ECO:0000259" key="9">
    <source>
        <dbReference type="SMART" id="SM01003"/>
    </source>
</evidence>
<dbReference type="Gene3D" id="3.40.50.720">
    <property type="entry name" value="NAD(P)-binding Rossmann-like Domain"/>
    <property type="match status" value="2"/>
</dbReference>
<keyword evidence="4" id="KW-0521">NADP</keyword>
<dbReference type="FunFam" id="3.30.360.10:FF:000008">
    <property type="entry name" value="Alpha-aminoadipic semialdehyde synthase, mitochondrial"/>
    <property type="match status" value="1"/>
</dbReference>
<evidence type="ECO:0000256" key="4">
    <source>
        <dbReference type="ARBA" id="ARBA00022857"/>
    </source>
</evidence>
<reference evidence="10" key="2">
    <citation type="submission" date="2021-01" db="UniProtKB">
        <authorList>
            <consortium name="EnsemblMetazoa"/>
        </authorList>
    </citation>
    <scope>IDENTIFICATION</scope>
</reference>
<dbReference type="PANTHER" id="PTHR11133">
    <property type="entry name" value="SACCHAROPINE DEHYDROGENASE"/>
    <property type="match status" value="1"/>
</dbReference>
<dbReference type="EnsemblMetazoa" id="XM_031000317">
    <property type="protein sequence ID" value="XP_030856177"/>
    <property type="gene ID" value="LOC592682"/>
</dbReference>
<sequence length="947" mass="105217">MWRVKPLALGSFPSLMSRVGLCRHASAAAAAGKGKQRTMAIRREDYGSQWERRAPLNPLHVKSLVDQGVKVLVQPSNRRAYPMQEYERCGAIIQEDISEASLIMGVKQVPIPRLIPSKTYCFFSHTIKAQTENMPMLDQLIERNVRLLDYEKIVDENGKRLVAFGKFAGIAGMINILHGIGLRLLALGHHTPFIHIAAAHNYRSSSMARQAIRDAGYEISLGLMPKSVGPMTFVFMGSGNVSQGAKEMIDELPVEYVEPQDLKEVAQHGDTRKIYATVVNRKDHLVRKDGGEFEAAEYDDYPERYKSVFNEEIGPWASCIINGIFWDTKHPRFLTNMDTQTLLGPMHVQPTSEPGCPTLPHRLLAICDITADPGGSIEFITDCTTIESPFCLYDADHRHQHFKSLRFSGDGVLVCSIDNMPAQLPREATDFFGGLLYPLVPELLTSDATKPIEEENFSRVVNDAIICSNGKLTQGYQYIQALRDKIDPRIPIDMATAEKKVLVLGSGMMVPPVIDYLTRDNSLACTIASDTKEVAEGLASRYPNTGALYLNVDMHPELLSKCIKEHDLVMSMLPLHLHSRIAKMCVEHKRHLATTSYTSPELRALQQNAVDAGITIITECGLDPGIDHMLAMECFENVKQLGGKVKLFESWCGGLPAPEFSANPLKYKFSWSPATALLAMTRDAKYLKDQQEIYLPPGMHMDASNVNSFNFLPGFNLEGYCNRDAMQYVFLYGIPTADNIIRGTLRYKGYCHVVTGLRMIGIADENPHPALDEDAPEITWRELLCVTMGASMGKEFTEEEAINMVFEAVGRDQQRLQAVRDLGLLSDTVVTKQGSPLMTLSHHLSQKLSYGEGERDLVIMRNVIGVDWPDGTQTHEEIGLTVYGEPNGLSAMAMTVGYPVAIAAKMVLEGEIQTKGIVLPLSKDVYKPILNRLKAEGIRASTRSIKV</sequence>
<comment type="similarity">
    <text evidence="3">In the N-terminal section; belongs to the AlaDH/PNT family.</text>
</comment>
<name>A0A7M7PSR3_STRPU</name>
<keyword evidence="5" id="KW-0560">Oxidoreductase</keyword>
<dbReference type="Gene3D" id="1.10.1870.10">
    <property type="entry name" value="Domain 3, Saccharopine reductase"/>
    <property type="match status" value="1"/>
</dbReference>
<dbReference type="GO" id="GO:0004753">
    <property type="term" value="F:saccharopine dehydrogenase activity"/>
    <property type="evidence" value="ECO:0000318"/>
    <property type="project" value="GO_Central"/>
</dbReference>
<comment type="pathway">
    <text evidence="2">Amino-acid degradation; L-lysine degradation via saccharopine pathway; glutaryl-CoA from L-lysine: step 2/6.</text>
</comment>
<organism evidence="10 11">
    <name type="scientific">Strongylocentrotus purpuratus</name>
    <name type="common">Purple sea urchin</name>
    <dbReference type="NCBI Taxonomy" id="7668"/>
    <lineage>
        <taxon>Eukaryota</taxon>
        <taxon>Metazoa</taxon>
        <taxon>Echinodermata</taxon>
        <taxon>Eleutherozoa</taxon>
        <taxon>Echinozoa</taxon>
        <taxon>Echinoidea</taxon>
        <taxon>Euechinoidea</taxon>
        <taxon>Echinacea</taxon>
        <taxon>Camarodonta</taxon>
        <taxon>Echinidea</taxon>
        <taxon>Strongylocentrotidae</taxon>
        <taxon>Strongylocentrotus</taxon>
    </lineage>
</organism>
<dbReference type="KEGG" id="spu:592682"/>
<dbReference type="InterPro" id="IPR051168">
    <property type="entry name" value="AASS"/>
</dbReference>
<dbReference type="FunFam" id="3.40.50.720:FF:000087">
    <property type="entry name" value="alpha-aminoadipic semialdehyde synthase, mitochondrial"/>
    <property type="match status" value="1"/>
</dbReference>
<dbReference type="GO" id="GO:0019878">
    <property type="term" value="P:lysine biosynthetic process via aminoadipic acid"/>
    <property type="evidence" value="ECO:0000318"/>
    <property type="project" value="GO_Central"/>
</dbReference>
<dbReference type="RefSeq" id="XP_030856176.1">
    <property type="nucleotide sequence ID" value="XM_031000316.1"/>
</dbReference>
<dbReference type="FunFam" id="3.40.50.720:FF:001051">
    <property type="entry name" value="Lysine-ketoglutarate reductase, putative"/>
    <property type="match status" value="1"/>
</dbReference>
<reference evidence="11" key="1">
    <citation type="submission" date="2015-02" db="EMBL/GenBank/DDBJ databases">
        <title>Genome sequencing for Strongylocentrotus purpuratus.</title>
        <authorList>
            <person name="Murali S."/>
            <person name="Liu Y."/>
            <person name="Vee V."/>
            <person name="English A."/>
            <person name="Wang M."/>
            <person name="Skinner E."/>
            <person name="Han Y."/>
            <person name="Muzny D.M."/>
            <person name="Worley K.C."/>
            <person name="Gibbs R.A."/>
        </authorList>
    </citation>
    <scope>NUCLEOTIDE SEQUENCE</scope>
</reference>
<keyword evidence="11" id="KW-1185">Reference proteome</keyword>
<dbReference type="InterPro" id="IPR007698">
    <property type="entry name" value="AlaDH/PNT_NAD(H)-bd"/>
</dbReference>
<evidence type="ECO:0008006" key="12">
    <source>
        <dbReference type="Google" id="ProtNLM"/>
    </source>
</evidence>
<evidence type="ECO:0000256" key="1">
    <source>
        <dbReference type="ARBA" id="ARBA00004682"/>
    </source>
</evidence>
<keyword evidence="6" id="KW-0511">Multifunctional enzyme</keyword>
<dbReference type="InterPro" id="IPR032095">
    <property type="entry name" value="Sacchrp_dh-like_C"/>
</dbReference>
<dbReference type="CDD" id="cd12189">
    <property type="entry name" value="LKR_SDH_like"/>
    <property type="match status" value="1"/>
</dbReference>
<evidence type="ECO:0000256" key="7">
    <source>
        <dbReference type="ARBA" id="ARBA00025744"/>
    </source>
</evidence>
<dbReference type="FunFam" id="3.40.50.720:FF:000072">
    <property type="entry name" value="Saccharopine dehydrogenase [NADP(+), L-glutamate-forming]"/>
    <property type="match status" value="1"/>
</dbReference>
<dbReference type="CTD" id="10157"/>
<evidence type="ECO:0000256" key="5">
    <source>
        <dbReference type="ARBA" id="ARBA00023002"/>
    </source>
</evidence>
<dbReference type="SUPFAM" id="SSF52283">
    <property type="entry name" value="Formate/glycerate dehydrogenase catalytic domain-like"/>
    <property type="match status" value="1"/>
</dbReference>
<dbReference type="SUPFAM" id="SSF55347">
    <property type="entry name" value="Glyceraldehyde-3-phosphate dehydrogenase-like, C-terminal domain"/>
    <property type="match status" value="1"/>
</dbReference>
<comment type="pathway">
    <text evidence="1">Amino-acid degradation; L-lysine degradation via saccharopine pathway; glutaryl-CoA from L-lysine: step 1/6.</text>
</comment>
<evidence type="ECO:0000256" key="6">
    <source>
        <dbReference type="ARBA" id="ARBA00023268"/>
    </source>
</evidence>
<dbReference type="GO" id="GO:0005737">
    <property type="term" value="C:cytoplasm"/>
    <property type="evidence" value="ECO:0000318"/>
    <property type="project" value="GO_Central"/>
</dbReference>
<dbReference type="AlphaFoldDB" id="A0A7M7PSR3"/>
<dbReference type="InParanoid" id="A0A7M7PSR3"/>
<dbReference type="InterPro" id="IPR007886">
    <property type="entry name" value="AlaDH/PNT_N"/>
</dbReference>
<protein>
    <recommendedName>
        <fullName evidence="12">Saccharopine dehydrogenase (NAD(+), L-glutamate-forming)</fullName>
    </recommendedName>
</protein>
<dbReference type="PANTHER" id="PTHR11133:SF22">
    <property type="entry name" value="ALPHA-AMINOADIPIC SEMIALDEHYDE SYNTHASE, MITOCHONDRIAL"/>
    <property type="match status" value="1"/>
</dbReference>
<dbReference type="Pfam" id="PF03435">
    <property type="entry name" value="Sacchrp_dh_NADP"/>
    <property type="match status" value="1"/>
</dbReference>
<dbReference type="Pfam" id="PF16653">
    <property type="entry name" value="Sacchrp_dh_C"/>
    <property type="match status" value="1"/>
</dbReference>
<dbReference type="OMA" id="TPHVHDI"/>
<accession>A0A7M7PSR3</accession>
<evidence type="ECO:0000256" key="3">
    <source>
        <dbReference type="ARBA" id="ARBA00005624"/>
    </source>
</evidence>
<dbReference type="OrthoDB" id="10059875at2759"/>
<evidence type="ECO:0000256" key="2">
    <source>
        <dbReference type="ARBA" id="ARBA00004720"/>
    </source>
</evidence>
<feature type="domain" description="Alanine dehydrogenase/pyridine nucleotide transhydrogenase N-terminal" evidence="9">
    <location>
        <begin position="40"/>
        <end position="171"/>
    </location>
</feature>
<feature type="domain" description="Alanine dehydrogenase/pyridine nucleotide transhydrogenase NAD(H)-binding" evidence="8">
    <location>
        <begin position="211"/>
        <end position="416"/>
    </location>
</feature>